<name>A0ABY6LXF4_9ARAC</name>
<feature type="repeat" description="WD" evidence="1">
    <location>
        <begin position="739"/>
        <end position="783"/>
    </location>
</feature>
<dbReference type="SMART" id="SM00320">
    <property type="entry name" value="WD40"/>
    <property type="match status" value="2"/>
</dbReference>
<dbReference type="Gene3D" id="2.130.10.10">
    <property type="entry name" value="YVTN repeat-like/Quinoprotein amine dehydrogenase"/>
    <property type="match status" value="1"/>
</dbReference>
<organism evidence="3 4">
    <name type="scientific">Cordylochernes scorpioides</name>
    <dbReference type="NCBI Taxonomy" id="51811"/>
    <lineage>
        <taxon>Eukaryota</taxon>
        <taxon>Metazoa</taxon>
        <taxon>Ecdysozoa</taxon>
        <taxon>Arthropoda</taxon>
        <taxon>Chelicerata</taxon>
        <taxon>Arachnida</taxon>
        <taxon>Pseudoscorpiones</taxon>
        <taxon>Cheliferoidea</taxon>
        <taxon>Chernetidae</taxon>
        <taxon>Cordylochernes</taxon>
    </lineage>
</organism>
<evidence type="ECO:0000256" key="2">
    <source>
        <dbReference type="SAM" id="MobiDB-lite"/>
    </source>
</evidence>
<reference evidence="3 4" key="1">
    <citation type="submission" date="2022-03" db="EMBL/GenBank/DDBJ databases">
        <title>A chromosomal length assembly of Cordylochernes scorpioides.</title>
        <authorList>
            <person name="Zeh D."/>
            <person name="Zeh J."/>
        </authorList>
    </citation>
    <scope>NUCLEOTIDE SEQUENCE [LARGE SCALE GENOMIC DNA]</scope>
    <source>
        <strain evidence="3">IN4F17</strain>
        <tissue evidence="3">Whole Body</tissue>
    </source>
</reference>
<evidence type="ECO:0000313" key="3">
    <source>
        <dbReference type="EMBL" id="UYV85144.1"/>
    </source>
</evidence>
<dbReference type="PROSITE" id="PS50082">
    <property type="entry name" value="WD_REPEATS_2"/>
    <property type="match status" value="1"/>
</dbReference>
<proteinExistence type="predicted"/>
<protein>
    <submittedName>
        <fullName evidence="3">Uncharacterized protein</fullName>
    </submittedName>
</protein>
<feature type="region of interest" description="Disordered" evidence="2">
    <location>
        <begin position="125"/>
        <end position="165"/>
    </location>
</feature>
<dbReference type="PANTHER" id="PTHR19871:SF45">
    <property type="entry name" value="NACHT DOMAIN-CONTAINING PROTEIN"/>
    <property type="match status" value="1"/>
</dbReference>
<dbReference type="InterPro" id="IPR011047">
    <property type="entry name" value="Quinoprotein_ADH-like_sf"/>
</dbReference>
<dbReference type="InterPro" id="IPR001680">
    <property type="entry name" value="WD40_rpt"/>
</dbReference>
<dbReference type="Proteomes" id="UP001235939">
    <property type="component" value="Chromosome X"/>
</dbReference>
<dbReference type="PANTHER" id="PTHR19871">
    <property type="entry name" value="BETA TRANSDUCIN-RELATED PROTEIN"/>
    <property type="match status" value="1"/>
</dbReference>
<dbReference type="EMBL" id="CP092886">
    <property type="protein sequence ID" value="UYV85144.1"/>
    <property type="molecule type" value="Genomic_DNA"/>
</dbReference>
<keyword evidence="1" id="KW-0853">WD repeat</keyword>
<dbReference type="InterPro" id="IPR015943">
    <property type="entry name" value="WD40/YVTN_repeat-like_dom_sf"/>
</dbReference>
<gene>
    <name evidence="3" type="ORF">LAZ67_X004722</name>
</gene>
<sequence>MDDNSRQELQLPFPGIERTLHLELCQQANHILQLTQDSIDRQELEFAVKEYLEKETGVPLIIHGVSGCGKNHSADLNRLLLSIGEQCCALFKRHASFAFQQTKEEPLRQLLEKVPRPIVILVDGLDQPGEPRPRSRVLGARGAPGQRVPRPQRHHRQQPIRETQEGRIAADFAKPSRNTKKNVIPDESCYLEIPSEDTDLCWRIFSRCLDKINSPLNNSARDRFRGCLTLPRAAELSSQASSPTIAYFILELFLNSQAGLSESELIEMLSTWKGNMYATTNTCPYAIWSLFILWMQPFFKQRIVGNQILMFWRSNAYKEFISEYVKDNCGKSSAREVFVTYFRGMPFANGNHPNRRKLDEVILRRSEIFDCDWIEAKLKGTDPFVLLDNIQMLDGGEKDPELMLLYDFIRASAYALRYDGSQFYTHAYARLKNVSEKYPSLLKIFQRASKPPVSSLLALSSCLREMIPSTPDTPDPEPPCPYTYVFPVPRKPSLMLALSPAGERLVLWDIYNQIPIRTLVGLEQPRDLRTVADTLVLVLCNRELRFFNLDNGDLIIKLKGVMNQKMAYFGIHGSHYVVALSRNRMYVNMFNLNTGELETTFKVGEDRLIPEQPLSERQWENLRLRRRNPKPFPLLVWNLDSRKLVHDLRIPHHEFLTKLAAISDDGHYVACICREINEDAPSFIVVYELESGTLFKKWKPEAHSCSIAISSQGSCVINGLFNAWLMVWDLSTGTRRFTFQGHCAPVDQIQIDEPGNRCATFDSAGRDRSVRVWDLNRGECVCVFTPDVPLLCCQLAVDGRSLVVSLEGNNELITMIICKNSSPEDLHSPIASYGDASRRGLVIEVNDDG</sequence>
<evidence type="ECO:0000313" key="4">
    <source>
        <dbReference type="Proteomes" id="UP001235939"/>
    </source>
</evidence>
<keyword evidence="4" id="KW-1185">Reference proteome</keyword>
<evidence type="ECO:0000256" key="1">
    <source>
        <dbReference type="PROSITE-ProRule" id="PRU00221"/>
    </source>
</evidence>
<dbReference type="InterPro" id="IPR052752">
    <property type="entry name" value="NACHT-WD_repeat"/>
</dbReference>
<accession>A0ABY6LXF4</accession>
<dbReference type="SUPFAM" id="SSF50998">
    <property type="entry name" value="Quinoprotein alcohol dehydrogenase-like"/>
    <property type="match status" value="1"/>
</dbReference>